<reference evidence="3" key="1">
    <citation type="submission" date="2017-02" db="UniProtKB">
        <authorList>
            <consortium name="WormBaseParasite"/>
        </authorList>
    </citation>
    <scope>IDENTIFICATION</scope>
</reference>
<proteinExistence type="predicted"/>
<evidence type="ECO:0000313" key="2">
    <source>
        <dbReference type="Proteomes" id="UP000274131"/>
    </source>
</evidence>
<reference evidence="1 2" key="2">
    <citation type="submission" date="2018-10" db="EMBL/GenBank/DDBJ databases">
        <authorList>
            <consortium name="Pathogen Informatics"/>
        </authorList>
    </citation>
    <scope>NUCLEOTIDE SEQUENCE [LARGE SCALE GENOMIC DNA]</scope>
</reference>
<dbReference type="WBParaSite" id="EVEC_0000355801-mRNA-1">
    <property type="protein sequence ID" value="EVEC_0000355801-mRNA-1"/>
    <property type="gene ID" value="EVEC_0000355801"/>
</dbReference>
<accession>A0A0N4V0V4</accession>
<gene>
    <name evidence="1" type="ORF">EVEC_LOCUS3266</name>
</gene>
<sequence>MGNKSSSHVPPVSRDIRQVYFNGIPAPPPGHPAYL</sequence>
<dbReference type="Proteomes" id="UP000274131">
    <property type="component" value="Unassembled WGS sequence"/>
</dbReference>
<name>A0A0N4V0V4_ENTVE</name>
<protein>
    <submittedName>
        <fullName evidence="1 3">Uncharacterized protein</fullName>
    </submittedName>
</protein>
<evidence type="ECO:0000313" key="3">
    <source>
        <dbReference type="WBParaSite" id="EVEC_0000355801-mRNA-1"/>
    </source>
</evidence>
<dbReference type="AlphaFoldDB" id="A0A0N4V0V4"/>
<organism evidence="3">
    <name type="scientific">Enterobius vermicularis</name>
    <name type="common">Human pinworm</name>
    <dbReference type="NCBI Taxonomy" id="51028"/>
    <lineage>
        <taxon>Eukaryota</taxon>
        <taxon>Metazoa</taxon>
        <taxon>Ecdysozoa</taxon>
        <taxon>Nematoda</taxon>
        <taxon>Chromadorea</taxon>
        <taxon>Rhabditida</taxon>
        <taxon>Spirurina</taxon>
        <taxon>Oxyuridomorpha</taxon>
        <taxon>Oxyuroidea</taxon>
        <taxon>Oxyuridae</taxon>
        <taxon>Enterobius</taxon>
    </lineage>
</organism>
<dbReference type="EMBL" id="UXUI01007550">
    <property type="protein sequence ID" value="VDD88123.1"/>
    <property type="molecule type" value="Genomic_DNA"/>
</dbReference>
<evidence type="ECO:0000313" key="1">
    <source>
        <dbReference type="EMBL" id="VDD88123.1"/>
    </source>
</evidence>
<keyword evidence="2" id="KW-1185">Reference proteome</keyword>